<dbReference type="InterPro" id="IPR005893">
    <property type="entry name" value="PotA-like"/>
</dbReference>
<dbReference type="SUPFAM" id="SSF50331">
    <property type="entry name" value="MOP-like"/>
    <property type="match status" value="1"/>
</dbReference>
<dbReference type="InterPro" id="IPR047641">
    <property type="entry name" value="ABC_transpr_MalK/UgpC-like"/>
</dbReference>
<dbReference type="Proteomes" id="UP000295418">
    <property type="component" value="Unassembled WGS sequence"/>
</dbReference>
<dbReference type="FunFam" id="3.40.50.300:FF:000042">
    <property type="entry name" value="Maltose/maltodextrin ABC transporter, ATP-binding protein"/>
    <property type="match status" value="1"/>
</dbReference>
<evidence type="ECO:0000256" key="5">
    <source>
        <dbReference type="ARBA" id="ARBA00022967"/>
    </source>
</evidence>
<dbReference type="RefSeq" id="WP_132419719.1">
    <property type="nucleotide sequence ID" value="NZ_SKFG01000025.1"/>
</dbReference>
<dbReference type="InterPro" id="IPR027417">
    <property type="entry name" value="P-loop_NTPase"/>
</dbReference>
<evidence type="ECO:0000256" key="1">
    <source>
        <dbReference type="ARBA" id="ARBA00022448"/>
    </source>
</evidence>
<dbReference type="Gene3D" id="2.40.50.140">
    <property type="entry name" value="Nucleic acid-binding proteins"/>
    <property type="match status" value="1"/>
</dbReference>
<keyword evidence="10" id="KW-1185">Reference proteome</keyword>
<comment type="similarity">
    <text evidence="7">Belongs to the ABC transporter superfamily. Spermidine/putrescine importer (TC 3.A.1.11.1) family.</text>
</comment>
<dbReference type="Gene3D" id="3.40.50.300">
    <property type="entry name" value="P-loop containing nucleotide triphosphate hydrolases"/>
    <property type="match status" value="1"/>
</dbReference>
<dbReference type="Pfam" id="PF00005">
    <property type="entry name" value="ABC_tran"/>
    <property type="match status" value="1"/>
</dbReference>
<dbReference type="GO" id="GO:0015417">
    <property type="term" value="F:ABC-type polyamine transporter activity"/>
    <property type="evidence" value="ECO:0007669"/>
    <property type="project" value="UniProtKB-EC"/>
</dbReference>
<organism evidence="9 10">
    <name type="scientific">Paenibacillus albiflavus</name>
    <dbReference type="NCBI Taxonomy" id="2545760"/>
    <lineage>
        <taxon>Bacteria</taxon>
        <taxon>Bacillati</taxon>
        <taxon>Bacillota</taxon>
        <taxon>Bacilli</taxon>
        <taxon>Bacillales</taxon>
        <taxon>Paenibacillaceae</taxon>
        <taxon>Paenibacillus</taxon>
    </lineage>
</organism>
<dbReference type="AlphaFoldDB" id="A0A4R4E6U0"/>
<sequence length="378" mass="42319">MQSIVFDHVNKYFGDMRAVNDAHFTIEAGEFFTLLGPSGCGKTTLLRTIAGFYHQEEGDIWFGDQKINGVPTHKRNIGMVFQNYAIFPHMSVFDNVAYGLHARKVDKKEIEKRVMEALNMVELSHLRDRIPSDMSGGQQQRIALARAIVIRPQLLLMDEPLSNLDAKLRIKMRSDIRNLQKELGITTIYVTHDQEEALAVSDRIAVMSEGKVQQIDTPQNIYSFPQNQFVANFIGTSNFINAEVVSGQLDTGDTKLRIANIDFAIQLNRSYTGTAMLSLRPERIDLTTGNKPQNGLSAEIVEVTFLGEKVSYVVKLQDGNVLQIGQHAIEPSDVLKVKQQVYVNLNLEKAVIFDSEGQEVLYSAKNSTNRSLATAQQA</sequence>
<dbReference type="GO" id="GO:0005524">
    <property type="term" value="F:ATP binding"/>
    <property type="evidence" value="ECO:0007669"/>
    <property type="project" value="UniProtKB-KW"/>
</dbReference>
<comment type="subunit">
    <text evidence="7">The complex is composed of two ATP-binding proteins (PotA), two transmembrane proteins (PotB and PotC) and a solute-binding protein (PotD).</text>
</comment>
<dbReference type="EMBL" id="SKFG01000025">
    <property type="protein sequence ID" value="TCZ74623.1"/>
    <property type="molecule type" value="Genomic_DNA"/>
</dbReference>
<keyword evidence="2 7" id="KW-1003">Cell membrane</keyword>
<dbReference type="Pfam" id="PF08402">
    <property type="entry name" value="TOBE_2"/>
    <property type="match status" value="1"/>
</dbReference>
<name>A0A4R4E6U0_9BACL</name>
<dbReference type="OrthoDB" id="9802264at2"/>
<dbReference type="InterPro" id="IPR012340">
    <property type="entry name" value="NA-bd_OB-fold"/>
</dbReference>
<feature type="domain" description="ABC transporter" evidence="8">
    <location>
        <begin position="4"/>
        <end position="234"/>
    </location>
</feature>
<dbReference type="EC" id="7.6.2.11" evidence="7"/>
<evidence type="ECO:0000256" key="6">
    <source>
        <dbReference type="ARBA" id="ARBA00023136"/>
    </source>
</evidence>
<evidence type="ECO:0000256" key="2">
    <source>
        <dbReference type="ARBA" id="ARBA00022475"/>
    </source>
</evidence>
<evidence type="ECO:0000256" key="3">
    <source>
        <dbReference type="ARBA" id="ARBA00022741"/>
    </source>
</evidence>
<dbReference type="GO" id="GO:0016887">
    <property type="term" value="F:ATP hydrolysis activity"/>
    <property type="evidence" value="ECO:0007669"/>
    <property type="project" value="InterPro"/>
</dbReference>
<keyword evidence="5 7" id="KW-1278">Translocase</keyword>
<accession>A0A4R4E6U0</accession>
<dbReference type="InterPro" id="IPR013611">
    <property type="entry name" value="Transp-assoc_OB_typ2"/>
</dbReference>
<dbReference type="PANTHER" id="PTHR43875:SF15">
    <property type="entry name" value="TREHALOSE IMPORT ATP-BINDING PROTEIN SUGC"/>
    <property type="match status" value="1"/>
</dbReference>
<protein>
    <recommendedName>
        <fullName evidence="7">Spermidine/putrescine import ATP-binding protein PotA</fullName>
        <ecNumber evidence="7">7.6.2.11</ecNumber>
    </recommendedName>
</protein>
<comment type="function">
    <text evidence="7">Part of the ABC transporter complex PotABCD involved in spermidine/putrescine import. Responsible for energy coupling to the transport system.</text>
</comment>
<evidence type="ECO:0000313" key="9">
    <source>
        <dbReference type="EMBL" id="TCZ74623.1"/>
    </source>
</evidence>
<dbReference type="InterPro" id="IPR003593">
    <property type="entry name" value="AAA+_ATPase"/>
</dbReference>
<comment type="catalytic activity">
    <reaction evidence="7">
        <text>ATP + H2O + polyamine-[polyamine-binding protein]Side 1 = ADP + phosphate + polyamineSide 2 + [polyamine-binding protein]Side 1.</text>
        <dbReference type="EC" id="7.6.2.11"/>
    </reaction>
</comment>
<comment type="caution">
    <text evidence="9">The sequence shown here is derived from an EMBL/GenBank/DDBJ whole genome shotgun (WGS) entry which is preliminary data.</text>
</comment>
<dbReference type="PROSITE" id="PS00211">
    <property type="entry name" value="ABC_TRANSPORTER_1"/>
    <property type="match status" value="1"/>
</dbReference>
<dbReference type="SUPFAM" id="SSF52540">
    <property type="entry name" value="P-loop containing nucleoside triphosphate hydrolases"/>
    <property type="match status" value="1"/>
</dbReference>
<reference evidence="9 10" key="1">
    <citation type="submission" date="2019-03" db="EMBL/GenBank/DDBJ databases">
        <authorList>
            <person name="Kim M.K.M."/>
        </authorList>
    </citation>
    <scope>NUCLEOTIDE SEQUENCE [LARGE SCALE GENOMIC DNA]</scope>
    <source>
        <strain evidence="9 10">18JY21-1</strain>
    </source>
</reference>
<dbReference type="Gene3D" id="2.40.50.100">
    <property type="match status" value="1"/>
</dbReference>
<keyword evidence="1 7" id="KW-0813">Transport</keyword>
<evidence type="ECO:0000256" key="4">
    <source>
        <dbReference type="ARBA" id="ARBA00022840"/>
    </source>
</evidence>
<evidence type="ECO:0000259" key="8">
    <source>
        <dbReference type="PROSITE" id="PS50893"/>
    </source>
</evidence>
<dbReference type="NCBIfam" id="TIGR01187">
    <property type="entry name" value="potA"/>
    <property type="match status" value="1"/>
</dbReference>
<dbReference type="GO" id="GO:0055052">
    <property type="term" value="C:ATP-binding cassette (ABC) transporter complex, substrate-binding subunit-containing"/>
    <property type="evidence" value="ECO:0007669"/>
    <property type="project" value="TreeGrafter"/>
</dbReference>
<keyword evidence="4 7" id="KW-0067">ATP-binding</keyword>
<dbReference type="SMART" id="SM00382">
    <property type="entry name" value="AAA"/>
    <property type="match status" value="1"/>
</dbReference>
<evidence type="ECO:0000256" key="7">
    <source>
        <dbReference type="RuleBase" id="RU364083"/>
    </source>
</evidence>
<dbReference type="PROSITE" id="PS50893">
    <property type="entry name" value="ABC_TRANSPORTER_2"/>
    <property type="match status" value="1"/>
</dbReference>
<dbReference type="InterPro" id="IPR008995">
    <property type="entry name" value="Mo/tungstate-bd_C_term_dom"/>
</dbReference>
<dbReference type="InterPro" id="IPR003439">
    <property type="entry name" value="ABC_transporter-like_ATP-bd"/>
</dbReference>
<dbReference type="InterPro" id="IPR017871">
    <property type="entry name" value="ABC_transporter-like_CS"/>
</dbReference>
<dbReference type="PANTHER" id="PTHR43875">
    <property type="entry name" value="MALTODEXTRIN IMPORT ATP-BINDING PROTEIN MSMX"/>
    <property type="match status" value="1"/>
</dbReference>
<keyword evidence="3 7" id="KW-0547">Nucleotide-binding</keyword>
<keyword evidence="6 7" id="KW-0472">Membrane</keyword>
<gene>
    <name evidence="7" type="primary">potA</name>
    <name evidence="9" type="ORF">E0485_19360</name>
</gene>
<proteinExistence type="inferred from homology"/>
<evidence type="ECO:0000313" key="10">
    <source>
        <dbReference type="Proteomes" id="UP000295418"/>
    </source>
</evidence>